<evidence type="ECO:0000259" key="2">
    <source>
        <dbReference type="Pfam" id="PF04927"/>
    </source>
</evidence>
<sequence length="69" mass="6596">MSNNNNGKTGSGQSSMTKSDASRVQSTQATGGGNMSSTGFAARAQAAGDKNANAAQGGVQTGGMGNAGK</sequence>
<evidence type="ECO:0000256" key="1">
    <source>
        <dbReference type="SAM" id="MobiDB-lite"/>
    </source>
</evidence>
<comment type="caution">
    <text evidence="3">The sequence shown here is derived from an EMBL/GenBank/DDBJ whole genome shotgun (WGS) entry which is preliminary data.</text>
</comment>
<dbReference type="InterPro" id="IPR007011">
    <property type="entry name" value="LEA_SMP_dom"/>
</dbReference>
<feature type="compositionally biased region" description="Polar residues" evidence="1">
    <location>
        <begin position="1"/>
        <end position="39"/>
    </location>
</feature>
<accession>A0A1J9RVY1</accession>
<proteinExistence type="predicted"/>
<keyword evidence="4" id="KW-1185">Reference proteome</keyword>
<protein>
    <recommendedName>
        <fullName evidence="2">SMP domain-containing protein</fullName>
    </recommendedName>
</protein>
<evidence type="ECO:0000313" key="3">
    <source>
        <dbReference type="EMBL" id="OJD31645.1"/>
    </source>
</evidence>
<feature type="compositionally biased region" description="Gly residues" evidence="1">
    <location>
        <begin position="59"/>
        <end position="69"/>
    </location>
</feature>
<dbReference type="GeneID" id="31016597"/>
<feature type="domain" description="SMP" evidence="2">
    <location>
        <begin position="13"/>
        <end position="53"/>
    </location>
</feature>
<dbReference type="RefSeq" id="XP_020127905.1">
    <property type="nucleotide sequence ID" value="XM_020276336.1"/>
</dbReference>
<dbReference type="AlphaFoldDB" id="A0A1J9RVY1"/>
<dbReference type="Proteomes" id="UP000183809">
    <property type="component" value="Unassembled WGS sequence"/>
</dbReference>
<dbReference type="EMBL" id="MNUE01000046">
    <property type="protein sequence ID" value="OJD31645.1"/>
    <property type="molecule type" value="Genomic_DNA"/>
</dbReference>
<gene>
    <name evidence="3" type="ORF">BKCO1_4600074</name>
</gene>
<evidence type="ECO:0000313" key="4">
    <source>
        <dbReference type="Proteomes" id="UP000183809"/>
    </source>
</evidence>
<name>A0A1J9RVY1_9PEZI</name>
<dbReference type="OrthoDB" id="5988651at2759"/>
<organism evidence="3 4">
    <name type="scientific">Diplodia corticola</name>
    <dbReference type="NCBI Taxonomy" id="236234"/>
    <lineage>
        <taxon>Eukaryota</taxon>
        <taxon>Fungi</taxon>
        <taxon>Dikarya</taxon>
        <taxon>Ascomycota</taxon>
        <taxon>Pezizomycotina</taxon>
        <taxon>Dothideomycetes</taxon>
        <taxon>Dothideomycetes incertae sedis</taxon>
        <taxon>Botryosphaeriales</taxon>
        <taxon>Botryosphaeriaceae</taxon>
        <taxon>Diplodia</taxon>
    </lineage>
</organism>
<dbReference type="Pfam" id="PF04927">
    <property type="entry name" value="SMP"/>
    <property type="match status" value="1"/>
</dbReference>
<reference evidence="3 4" key="1">
    <citation type="submission" date="2016-10" db="EMBL/GenBank/DDBJ databases">
        <title>Proteomics and genomics reveal pathogen-plant mechanisms compatible with a hemibiotrophic lifestyle of Diplodia corticola.</title>
        <authorList>
            <person name="Fernandes I."/>
            <person name="De Jonge R."/>
            <person name="Van De Peer Y."/>
            <person name="Devreese B."/>
            <person name="Alves A."/>
            <person name="Esteves A.C."/>
        </authorList>
    </citation>
    <scope>NUCLEOTIDE SEQUENCE [LARGE SCALE GENOMIC DNA]</scope>
    <source>
        <strain evidence="3 4">CBS 112549</strain>
    </source>
</reference>
<feature type="compositionally biased region" description="Low complexity" evidence="1">
    <location>
        <begin position="41"/>
        <end position="58"/>
    </location>
</feature>
<feature type="region of interest" description="Disordered" evidence="1">
    <location>
        <begin position="1"/>
        <end position="69"/>
    </location>
</feature>